<evidence type="ECO:0000313" key="2">
    <source>
        <dbReference type="EMBL" id="EPS65454.1"/>
    </source>
</evidence>
<dbReference type="Proteomes" id="UP000015453">
    <property type="component" value="Unassembled WGS sequence"/>
</dbReference>
<feature type="non-terminal residue" evidence="2">
    <location>
        <position position="1"/>
    </location>
</feature>
<dbReference type="InterPro" id="IPR051942">
    <property type="entry name" value="DENN_domain_containing_2"/>
</dbReference>
<reference evidence="2 3" key="1">
    <citation type="journal article" date="2013" name="BMC Genomics">
        <title>The miniature genome of a carnivorous plant Genlisea aurea contains a low number of genes and short non-coding sequences.</title>
        <authorList>
            <person name="Leushkin E.V."/>
            <person name="Sutormin R.A."/>
            <person name="Nabieva E.R."/>
            <person name="Penin A.A."/>
            <person name="Kondrashov A.S."/>
            <person name="Logacheva M.D."/>
        </authorList>
    </citation>
    <scope>NUCLEOTIDE SEQUENCE [LARGE SCALE GENOMIC DNA]</scope>
</reference>
<proteinExistence type="predicted"/>
<dbReference type="PANTHER" id="PTHR15288:SF0">
    <property type="entry name" value="UDENN DOMAIN-CONTAINING PROTEIN"/>
    <property type="match status" value="1"/>
</dbReference>
<organism evidence="2 3">
    <name type="scientific">Genlisea aurea</name>
    <dbReference type="NCBI Taxonomy" id="192259"/>
    <lineage>
        <taxon>Eukaryota</taxon>
        <taxon>Viridiplantae</taxon>
        <taxon>Streptophyta</taxon>
        <taxon>Embryophyta</taxon>
        <taxon>Tracheophyta</taxon>
        <taxon>Spermatophyta</taxon>
        <taxon>Magnoliopsida</taxon>
        <taxon>eudicotyledons</taxon>
        <taxon>Gunneridae</taxon>
        <taxon>Pentapetalae</taxon>
        <taxon>asterids</taxon>
        <taxon>lamiids</taxon>
        <taxon>Lamiales</taxon>
        <taxon>Lentibulariaceae</taxon>
        <taxon>Genlisea</taxon>
    </lineage>
</organism>
<gene>
    <name evidence="2" type="ORF">M569_09323</name>
</gene>
<sequence>KLKKWKSQMGKALQWGSRNIRGSIHPSPFDPEILANQKRQWYQIKSKAMDPEKYKEPTSFFEHFVIVGLPPDAELGIVEDAFIGKKKWEEEVGQIQVLDSRIPLPSRPKPPSLEPQVLFMYPPGKQLALQLKDLASFCFPGGVEAHIPERTPSLNDLNILVYGQEHLRRDDLSFIFSLKVANNATLYGVCLYVPEAVQQVPTMYWSSSPASRFQSSCSRYLVSAPRCYCILTRVPFFELHYKILN</sequence>
<evidence type="ECO:0000313" key="3">
    <source>
        <dbReference type="Proteomes" id="UP000015453"/>
    </source>
</evidence>
<dbReference type="AlphaFoldDB" id="S8CEX2"/>
<protein>
    <recommendedName>
        <fullName evidence="1">uDENN domain-containing protein</fullName>
    </recommendedName>
</protein>
<dbReference type="OrthoDB" id="6019893at2759"/>
<dbReference type="InterPro" id="IPR005113">
    <property type="entry name" value="uDENN_dom"/>
</dbReference>
<dbReference type="PANTHER" id="PTHR15288">
    <property type="entry name" value="DENN DOMAIN-CONTAINING PROTEIN 2"/>
    <property type="match status" value="1"/>
</dbReference>
<name>S8CEX2_9LAMI</name>
<dbReference type="Gene3D" id="3.30.450.200">
    <property type="match status" value="1"/>
</dbReference>
<accession>S8CEX2</accession>
<comment type="caution">
    <text evidence="2">The sequence shown here is derived from an EMBL/GenBank/DDBJ whole genome shotgun (WGS) entry which is preliminary data.</text>
</comment>
<dbReference type="EMBL" id="AUSU01004218">
    <property type="protein sequence ID" value="EPS65454.1"/>
    <property type="molecule type" value="Genomic_DNA"/>
</dbReference>
<dbReference type="Pfam" id="PF03456">
    <property type="entry name" value="uDENN"/>
    <property type="match status" value="1"/>
</dbReference>
<evidence type="ECO:0000259" key="1">
    <source>
        <dbReference type="Pfam" id="PF03456"/>
    </source>
</evidence>
<feature type="domain" description="uDENN" evidence="1">
    <location>
        <begin position="115"/>
        <end position="192"/>
    </location>
</feature>
<feature type="non-terminal residue" evidence="2">
    <location>
        <position position="245"/>
    </location>
</feature>
<keyword evidence="3" id="KW-1185">Reference proteome</keyword>